<dbReference type="PANTHER" id="PTHR11987:SF54">
    <property type="entry name" value="ST8 ALPHA-N-ACETYL-NEURAMINIDE ALPHA-2,8-SIALYLTRANSFERASE 6"/>
    <property type="match status" value="1"/>
</dbReference>
<accession>A0A7M7FZN9</accession>
<dbReference type="GO" id="GO:0009311">
    <property type="term" value="P:oligosaccharide metabolic process"/>
    <property type="evidence" value="ECO:0000318"/>
    <property type="project" value="GO_Central"/>
</dbReference>
<dbReference type="FunCoup" id="A0A7M7FZN9">
    <property type="interactions" value="115"/>
</dbReference>
<dbReference type="InterPro" id="IPR050943">
    <property type="entry name" value="Glycosyltr_29_Sialyltrsf"/>
</dbReference>
<keyword evidence="3" id="KW-0328">Glycosyltransferase</keyword>
<keyword evidence="4" id="KW-0808">Transferase</keyword>
<dbReference type="RefSeq" id="XP_030852153.1">
    <property type="nucleotide sequence ID" value="XM_030996293.1"/>
</dbReference>
<dbReference type="GeneID" id="752217"/>
<dbReference type="InParanoid" id="A0A7M7FZN9"/>
<evidence type="ECO:0000256" key="10">
    <source>
        <dbReference type="ARBA" id="ARBA00023180"/>
    </source>
</evidence>
<dbReference type="Pfam" id="PF00777">
    <property type="entry name" value="Glyco_transf_29"/>
    <property type="match status" value="1"/>
</dbReference>
<comment type="subcellular location">
    <subcellularLocation>
        <location evidence="1">Golgi apparatus membrane</location>
        <topology evidence="1">Single-pass type II membrane protein</topology>
    </subcellularLocation>
</comment>
<keyword evidence="6" id="KW-0735">Signal-anchor</keyword>
<dbReference type="OMA" id="GVIDIKY"/>
<dbReference type="EnsemblMetazoa" id="XM_030996293">
    <property type="protein sequence ID" value="XP_030852153"/>
    <property type="gene ID" value="LOC115928653"/>
</dbReference>
<dbReference type="EnsemblMetazoa" id="XM_001177437">
    <property type="protein sequence ID" value="XP_001177437"/>
    <property type="gene ID" value="LOC752217"/>
</dbReference>
<evidence type="ECO:0000256" key="6">
    <source>
        <dbReference type="ARBA" id="ARBA00022968"/>
    </source>
</evidence>
<keyword evidence="7 11" id="KW-1133">Transmembrane helix</keyword>
<organism evidence="12 13">
    <name type="scientific">Strongylocentrotus purpuratus</name>
    <name type="common">Purple sea urchin</name>
    <dbReference type="NCBI Taxonomy" id="7668"/>
    <lineage>
        <taxon>Eukaryota</taxon>
        <taxon>Metazoa</taxon>
        <taxon>Echinodermata</taxon>
        <taxon>Eleutherozoa</taxon>
        <taxon>Echinozoa</taxon>
        <taxon>Echinoidea</taxon>
        <taxon>Euechinoidea</taxon>
        <taxon>Echinacea</taxon>
        <taxon>Camarodonta</taxon>
        <taxon>Echinidea</taxon>
        <taxon>Strongylocentrotidae</taxon>
        <taxon>Strongylocentrotus</taxon>
    </lineage>
</organism>
<dbReference type="AlphaFoldDB" id="A0A7M7FZN9"/>
<dbReference type="OrthoDB" id="10264956at2759"/>
<dbReference type="GeneID" id="115928653"/>
<evidence type="ECO:0000256" key="11">
    <source>
        <dbReference type="SAM" id="Phobius"/>
    </source>
</evidence>
<keyword evidence="5 11" id="KW-0812">Transmembrane</keyword>
<keyword evidence="8" id="KW-0333">Golgi apparatus</keyword>
<dbReference type="RefSeq" id="XP_001177437.2">
    <property type="nucleotide sequence ID" value="XM_001177437.4"/>
</dbReference>
<comment type="similarity">
    <text evidence="2">Belongs to the glycosyltransferase 29 family.</text>
</comment>
<dbReference type="GO" id="GO:0006491">
    <property type="term" value="P:N-glycan processing"/>
    <property type="evidence" value="ECO:0000318"/>
    <property type="project" value="GO_Central"/>
</dbReference>
<reference evidence="13" key="1">
    <citation type="submission" date="2015-02" db="EMBL/GenBank/DDBJ databases">
        <title>Genome sequencing for Strongylocentrotus purpuratus.</title>
        <authorList>
            <person name="Murali S."/>
            <person name="Liu Y."/>
            <person name="Vee V."/>
            <person name="English A."/>
            <person name="Wang M."/>
            <person name="Skinner E."/>
            <person name="Han Y."/>
            <person name="Muzny D.M."/>
            <person name="Worley K.C."/>
            <person name="Gibbs R.A."/>
        </authorList>
    </citation>
    <scope>NUCLEOTIDE SEQUENCE</scope>
</reference>
<reference evidence="12" key="2">
    <citation type="submission" date="2021-01" db="UniProtKB">
        <authorList>
            <consortium name="EnsemblMetazoa"/>
        </authorList>
    </citation>
    <scope>IDENTIFICATION</scope>
</reference>
<dbReference type="Proteomes" id="UP000007110">
    <property type="component" value="Unassembled WGS sequence"/>
</dbReference>
<dbReference type="GO" id="GO:0000139">
    <property type="term" value="C:Golgi membrane"/>
    <property type="evidence" value="ECO:0007669"/>
    <property type="project" value="UniProtKB-SubCell"/>
</dbReference>
<evidence type="ECO:0000256" key="7">
    <source>
        <dbReference type="ARBA" id="ARBA00022989"/>
    </source>
</evidence>
<evidence type="ECO:0000256" key="8">
    <source>
        <dbReference type="ARBA" id="ARBA00023034"/>
    </source>
</evidence>
<proteinExistence type="inferred from homology"/>
<keyword evidence="9 11" id="KW-0472">Membrane</keyword>
<evidence type="ECO:0000256" key="4">
    <source>
        <dbReference type="ARBA" id="ARBA00022679"/>
    </source>
</evidence>
<dbReference type="KEGG" id="spu:752217"/>
<dbReference type="InterPro" id="IPR038578">
    <property type="entry name" value="GT29-like_sf"/>
</dbReference>
<dbReference type="KEGG" id="spu:115928653"/>
<sequence>MYKYQYQTPSRRGRSLEYHDTSLDVDCLSSMLTRKAQRLLFCMSVVAVFMLVVYIPLMIRHAHRSTTHSVCGSKADCDRRREIDRREAVRSKLMQQFDVKKFDIRENETDEIHLFTKKLWHFRRAEAERVYLYQRILTSEWTMNKRNLRRMSYELRNHSNIDAADFVISQTSSASNSTLDYYIFPKALVKTDSYYRYHMNDGLFGKLPEISPFREKLYDRCSVVGNSGILLDSQCGDDIDKSDFTFRCNIAPIAPFRKDAGSKSNLTTMNPSIFHKRFGELKTTQDMYDFLGNVTEYNGYIWLPCFAAYHLNEICLKAFHNFNISSPTAVLANPDHFVKILNFWRERNHTKLLSSGFYITHVALQMCKEVHLYGFWPFPVSVSEDKLKEQPCHYFNDEPFTRSHNMDDEFRLLFQMHQHGVLKMHVGKCGSDASKDRRKGSEEILEVPKDRTKSDALLRQEILSKT</sequence>
<evidence type="ECO:0000256" key="5">
    <source>
        <dbReference type="ARBA" id="ARBA00022692"/>
    </source>
</evidence>
<dbReference type="GO" id="GO:0003828">
    <property type="term" value="F:alpha-N-acetylneuraminate alpha-2,8-sialyltransferase activity"/>
    <property type="evidence" value="ECO:0000318"/>
    <property type="project" value="GO_Central"/>
</dbReference>
<evidence type="ECO:0000256" key="1">
    <source>
        <dbReference type="ARBA" id="ARBA00004323"/>
    </source>
</evidence>
<keyword evidence="10" id="KW-0325">Glycoprotein</keyword>
<protein>
    <submittedName>
        <fullName evidence="12">Uncharacterized protein</fullName>
    </submittedName>
</protein>
<evidence type="ECO:0000256" key="3">
    <source>
        <dbReference type="ARBA" id="ARBA00022676"/>
    </source>
</evidence>
<evidence type="ECO:0000256" key="2">
    <source>
        <dbReference type="ARBA" id="ARBA00006003"/>
    </source>
</evidence>
<dbReference type="InterPro" id="IPR001675">
    <property type="entry name" value="Glyco_trans_29"/>
</dbReference>
<dbReference type="PANTHER" id="PTHR11987">
    <property type="entry name" value="ALPHA-2,8-SIALYLTRANSFERASE"/>
    <property type="match status" value="1"/>
</dbReference>
<evidence type="ECO:0000313" key="12">
    <source>
        <dbReference type="EnsemblMetazoa" id="XP_001177437"/>
    </source>
</evidence>
<evidence type="ECO:0000256" key="9">
    <source>
        <dbReference type="ARBA" id="ARBA00023136"/>
    </source>
</evidence>
<dbReference type="Gene3D" id="3.90.1480.20">
    <property type="entry name" value="Glycosyl transferase family 29"/>
    <property type="match status" value="1"/>
</dbReference>
<dbReference type="CDD" id="cd23963">
    <property type="entry name" value="GT29_ST8SIA"/>
    <property type="match status" value="1"/>
</dbReference>
<name>A0A7M7FZN9_STRPU</name>
<keyword evidence="13" id="KW-1185">Reference proteome</keyword>
<evidence type="ECO:0000313" key="13">
    <source>
        <dbReference type="Proteomes" id="UP000007110"/>
    </source>
</evidence>
<feature type="transmembrane region" description="Helical" evidence="11">
    <location>
        <begin position="39"/>
        <end position="59"/>
    </location>
</feature>